<accession>A0ACC3SF10</accession>
<protein>
    <submittedName>
        <fullName evidence="1">Uncharacterized protein</fullName>
    </submittedName>
</protein>
<comment type="caution">
    <text evidence="1">The sequence shown here is derived from an EMBL/GenBank/DDBJ whole genome shotgun (WGS) entry which is preliminary data.</text>
</comment>
<reference evidence="1" key="1">
    <citation type="submission" date="2024-02" db="EMBL/GenBank/DDBJ databases">
        <title>Metagenome Assembled Genome of Zalaria obscura JY119.</title>
        <authorList>
            <person name="Vighnesh L."/>
            <person name="Jagadeeshwari U."/>
            <person name="Venkata Ramana C."/>
            <person name="Sasikala C."/>
        </authorList>
    </citation>
    <scope>NUCLEOTIDE SEQUENCE</scope>
    <source>
        <strain evidence="1">JY119</strain>
    </source>
</reference>
<proteinExistence type="predicted"/>
<keyword evidence="2" id="KW-1185">Reference proteome</keyword>
<evidence type="ECO:0000313" key="2">
    <source>
        <dbReference type="Proteomes" id="UP001320706"/>
    </source>
</evidence>
<gene>
    <name evidence="1" type="ORF">M8818_004804</name>
</gene>
<dbReference type="EMBL" id="JAMKPW020000023">
    <property type="protein sequence ID" value="KAK8205628.1"/>
    <property type="molecule type" value="Genomic_DNA"/>
</dbReference>
<evidence type="ECO:0000313" key="1">
    <source>
        <dbReference type="EMBL" id="KAK8205628.1"/>
    </source>
</evidence>
<name>A0ACC3SF10_9PEZI</name>
<sequence>MDASAVRHGGSRVSAMWQSSALLEAGSHAHLMHSLLGLSALHIAAHSGPQVQKWHKIKAYQHQTQALSTQRAALPNLSAENCVALCFTAVVLVHFELAVPFTSGFGNPVSTLQRLITISDLSRGHYSIFSSHDHIIRSGPMGAMINRNAWDDIIWELEPDVGAAFDTLEGLVDTYSHDESVASEYRCARGPRNLHRHRGDGRDHNLRVRRRQTYEQPVIRPKLA</sequence>
<dbReference type="Proteomes" id="UP001320706">
    <property type="component" value="Unassembled WGS sequence"/>
</dbReference>
<organism evidence="1 2">
    <name type="scientific">Zalaria obscura</name>
    <dbReference type="NCBI Taxonomy" id="2024903"/>
    <lineage>
        <taxon>Eukaryota</taxon>
        <taxon>Fungi</taxon>
        <taxon>Dikarya</taxon>
        <taxon>Ascomycota</taxon>
        <taxon>Pezizomycotina</taxon>
        <taxon>Dothideomycetes</taxon>
        <taxon>Dothideomycetidae</taxon>
        <taxon>Dothideales</taxon>
        <taxon>Zalariaceae</taxon>
        <taxon>Zalaria</taxon>
    </lineage>
</organism>